<evidence type="ECO:0000313" key="3">
    <source>
        <dbReference type="Proteomes" id="UP000235371"/>
    </source>
</evidence>
<dbReference type="GO" id="GO:0016491">
    <property type="term" value="F:oxidoreductase activity"/>
    <property type="evidence" value="ECO:0007669"/>
    <property type="project" value="TreeGrafter"/>
</dbReference>
<dbReference type="CDD" id="cd05233">
    <property type="entry name" value="SDR_c"/>
    <property type="match status" value="1"/>
</dbReference>
<keyword evidence="3" id="KW-1185">Reference proteome</keyword>
<comment type="similarity">
    <text evidence="1">Belongs to the short-chain dehydrogenases/reductases (SDR) family.</text>
</comment>
<accession>A0A2J6SNM2</accession>
<dbReference type="Pfam" id="PF00106">
    <property type="entry name" value="adh_short"/>
    <property type="match status" value="1"/>
</dbReference>
<protein>
    <submittedName>
        <fullName evidence="2">Short-chain dehydrogenase-like protein</fullName>
    </submittedName>
</protein>
<dbReference type="InterPro" id="IPR002347">
    <property type="entry name" value="SDR_fam"/>
</dbReference>
<name>A0A2J6SNM2_9HELO</name>
<dbReference type="STRING" id="1095630.A0A2J6SNM2"/>
<dbReference type="RefSeq" id="XP_024729224.1">
    <property type="nucleotide sequence ID" value="XM_024876102.1"/>
</dbReference>
<organism evidence="2 3">
    <name type="scientific">Hyaloscypha bicolor E</name>
    <dbReference type="NCBI Taxonomy" id="1095630"/>
    <lineage>
        <taxon>Eukaryota</taxon>
        <taxon>Fungi</taxon>
        <taxon>Dikarya</taxon>
        <taxon>Ascomycota</taxon>
        <taxon>Pezizomycotina</taxon>
        <taxon>Leotiomycetes</taxon>
        <taxon>Helotiales</taxon>
        <taxon>Hyaloscyphaceae</taxon>
        <taxon>Hyaloscypha</taxon>
        <taxon>Hyaloscypha bicolor</taxon>
    </lineage>
</organism>
<dbReference type="InterPro" id="IPR036291">
    <property type="entry name" value="NAD(P)-bd_dom_sf"/>
</dbReference>
<dbReference type="AlphaFoldDB" id="A0A2J6SNM2"/>
<dbReference type="PANTHER" id="PTHR43544:SF2">
    <property type="entry name" value="OXIDOREDUCTASE"/>
    <property type="match status" value="1"/>
</dbReference>
<proteinExistence type="inferred from homology"/>
<dbReference type="OrthoDB" id="191139at2759"/>
<dbReference type="GO" id="GO:0005737">
    <property type="term" value="C:cytoplasm"/>
    <property type="evidence" value="ECO:0007669"/>
    <property type="project" value="TreeGrafter"/>
</dbReference>
<dbReference type="SUPFAM" id="SSF51735">
    <property type="entry name" value="NAD(P)-binding Rossmann-fold domains"/>
    <property type="match status" value="1"/>
</dbReference>
<gene>
    <name evidence="2" type="ORF">K444DRAFT_545034</name>
</gene>
<dbReference type="Gene3D" id="3.40.50.720">
    <property type="entry name" value="NAD(P)-binding Rossmann-like Domain"/>
    <property type="match status" value="2"/>
</dbReference>
<evidence type="ECO:0000313" key="2">
    <source>
        <dbReference type="EMBL" id="PMD52320.1"/>
    </source>
</evidence>
<dbReference type="Proteomes" id="UP000235371">
    <property type="component" value="Unassembled WGS sequence"/>
</dbReference>
<dbReference type="InParanoid" id="A0A2J6SNM2"/>
<dbReference type="PANTHER" id="PTHR43544">
    <property type="entry name" value="SHORT-CHAIN DEHYDROGENASE/REDUCTASE"/>
    <property type="match status" value="1"/>
</dbReference>
<dbReference type="EMBL" id="KZ613912">
    <property type="protein sequence ID" value="PMD52320.1"/>
    <property type="molecule type" value="Genomic_DNA"/>
</dbReference>
<dbReference type="GeneID" id="36584181"/>
<dbReference type="InterPro" id="IPR051468">
    <property type="entry name" value="Fungal_SecMetab_SDRs"/>
</dbReference>
<reference evidence="2 3" key="1">
    <citation type="submission" date="2016-04" db="EMBL/GenBank/DDBJ databases">
        <title>A degradative enzymes factory behind the ericoid mycorrhizal symbiosis.</title>
        <authorList>
            <consortium name="DOE Joint Genome Institute"/>
            <person name="Martino E."/>
            <person name="Morin E."/>
            <person name="Grelet G."/>
            <person name="Kuo A."/>
            <person name="Kohler A."/>
            <person name="Daghino S."/>
            <person name="Barry K."/>
            <person name="Choi C."/>
            <person name="Cichocki N."/>
            <person name="Clum A."/>
            <person name="Copeland A."/>
            <person name="Hainaut M."/>
            <person name="Haridas S."/>
            <person name="Labutti K."/>
            <person name="Lindquist E."/>
            <person name="Lipzen A."/>
            <person name="Khouja H.-R."/>
            <person name="Murat C."/>
            <person name="Ohm R."/>
            <person name="Olson A."/>
            <person name="Spatafora J."/>
            <person name="Veneault-Fourrey C."/>
            <person name="Henrissat B."/>
            <person name="Grigoriev I."/>
            <person name="Martin F."/>
            <person name="Perotto S."/>
        </authorList>
    </citation>
    <scope>NUCLEOTIDE SEQUENCE [LARGE SCALE GENOMIC DNA]</scope>
    <source>
        <strain evidence="2 3">E</strain>
    </source>
</reference>
<evidence type="ECO:0000256" key="1">
    <source>
        <dbReference type="ARBA" id="ARBA00006484"/>
    </source>
</evidence>
<sequence>MLDSESSCREFLRTQDGDTIAKQIQRDQELCTAQKLPSILALYLPPAGSKLGDELAMRLNPDIARYGRSISRVQYTGTVQSIKAYLDHMSHQSKGRLPTVSIGQRMPSREDFETALDVLDFCIKSQEFDGVNLRTSSGDLVRVLNNYLHSKKLENEIHSTNSTSQLMQRPTEEKKCYTCQYLLVSRHPQYHSLCKQCGDFNLASSGLSLPESFHLHGRTALVTGARVHLGYHTALRLLRCGAKVIVTSRYPCDAATRYLSEQDSESWHERLRIVGADFRAASDVFYLVDVIRKQLGEWHQKGKGKLDILINNAAQTWTDSLETERKAVQREEHLTLEGANDRLLLIDSSYQPRVRGEIPNSRMLEFGFKGDTSLRSALATSTDACTTLAQQSEEVTLSTKPADSKTSWMQSIYEIPYEDVITAHSVNTFVPFILVRELLPLMGSPRSQVDSQPKIQTSKPEAYIINVSAREGAFEPRPDHWNKNGRHVHTNLAKAALNMLTETEAQPAWRHRKVAMNSVDPGYLSAAPEILESWKRQGREEGCPIGWEDGAGRVLWPIVMGEKENIVRGRFLKHFEIDLVVGR</sequence>